<organism evidence="1 2">
    <name type="scientific">Ixodes persulcatus</name>
    <name type="common">Taiga tick</name>
    <dbReference type="NCBI Taxonomy" id="34615"/>
    <lineage>
        <taxon>Eukaryota</taxon>
        <taxon>Metazoa</taxon>
        <taxon>Ecdysozoa</taxon>
        <taxon>Arthropoda</taxon>
        <taxon>Chelicerata</taxon>
        <taxon>Arachnida</taxon>
        <taxon>Acari</taxon>
        <taxon>Parasitiformes</taxon>
        <taxon>Ixodida</taxon>
        <taxon>Ixodoidea</taxon>
        <taxon>Ixodidae</taxon>
        <taxon>Ixodinae</taxon>
        <taxon>Ixodes</taxon>
    </lineage>
</organism>
<dbReference type="EMBL" id="JABSTQ010010659">
    <property type="protein sequence ID" value="KAG0419123.1"/>
    <property type="molecule type" value="Genomic_DNA"/>
</dbReference>
<accession>A0AC60PFY7</accession>
<evidence type="ECO:0000313" key="2">
    <source>
        <dbReference type="Proteomes" id="UP000805193"/>
    </source>
</evidence>
<protein>
    <submittedName>
        <fullName evidence="1">Uncharacterized protein</fullName>
    </submittedName>
</protein>
<sequence length="606" mass="66779">KLDQLVTTFVVEGLHAFSIVEENAFKDLVESLAPGRKTLSRRMLTDRIDGRFEDMKQKLSLELISVDHVAVSADLWSSFHRSFIGVVALWLNPCTLERKTAALAFRRVIGRATYDKLAEVLSSVFEEYNIQGKVTSVVTDNGSNFVKAFRKCAALWSKQGQSNVAADLIKSHCGVYLQRPNTTRWNSLHDAMEHLLKLHEEGKDLDRLLCNLKLQVFNRPAEYKFMEEYCNVMKPLSCALDALQRQEHMFIGYLLPTLAILEKRIKYETMKGLAYCGPLANSVLAGIEKRSQCEDLHGLLPTVQLVQQRTGATRRMKSQANVVQPHRHDQANVTRPSVQRGAVRAWRKLFDGGQRAAVAGNEDAGMGIDGTRTLARGVRVRSRVADSTNGRTATLDTTRCDDYRWDLSSCGAADLPPAPLITVPRSQTPPGNNLDGGQRAAATGDEDAGVEIDGTRTLARGVRVLRRVADSTNGPDGYPGRRRPHDAVWTTAGTWSSFGAADFPPASLMTVPRSRNPPPAMNPTYTDRGAERSQTTSSWSDIPSVIETSSTLLCSVVGDSSQVACQEWSQSIFCRRSLAVPDQLTATGLNLLNLNPTTANLRSVLV</sequence>
<gene>
    <name evidence="1" type="ORF">HPB47_004341</name>
</gene>
<evidence type="ECO:0000313" key="1">
    <source>
        <dbReference type="EMBL" id="KAG0419123.1"/>
    </source>
</evidence>
<keyword evidence="2" id="KW-1185">Reference proteome</keyword>
<reference evidence="1 2" key="1">
    <citation type="journal article" date="2020" name="Cell">
        <title>Large-Scale Comparative Analyses of Tick Genomes Elucidate Their Genetic Diversity and Vector Capacities.</title>
        <authorList>
            <consortium name="Tick Genome and Microbiome Consortium (TIGMIC)"/>
            <person name="Jia N."/>
            <person name="Wang J."/>
            <person name="Shi W."/>
            <person name="Du L."/>
            <person name="Sun Y."/>
            <person name="Zhan W."/>
            <person name="Jiang J.F."/>
            <person name="Wang Q."/>
            <person name="Zhang B."/>
            <person name="Ji P."/>
            <person name="Bell-Sakyi L."/>
            <person name="Cui X.M."/>
            <person name="Yuan T.T."/>
            <person name="Jiang B.G."/>
            <person name="Yang W.F."/>
            <person name="Lam T.T."/>
            <person name="Chang Q.C."/>
            <person name="Ding S.J."/>
            <person name="Wang X.J."/>
            <person name="Zhu J.G."/>
            <person name="Ruan X.D."/>
            <person name="Zhao L."/>
            <person name="Wei J.T."/>
            <person name="Ye R.Z."/>
            <person name="Que T.C."/>
            <person name="Du C.H."/>
            <person name="Zhou Y.H."/>
            <person name="Cheng J.X."/>
            <person name="Dai P.F."/>
            <person name="Guo W.B."/>
            <person name="Han X.H."/>
            <person name="Huang E.J."/>
            <person name="Li L.F."/>
            <person name="Wei W."/>
            <person name="Gao Y.C."/>
            <person name="Liu J.Z."/>
            <person name="Shao H.Z."/>
            <person name="Wang X."/>
            <person name="Wang C.C."/>
            <person name="Yang T.C."/>
            <person name="Huo Q.B."/>
            <person name="Li W."/>
            <person name="Chen H.Y."/>
            <person name="Chen S.E."/>
            <person name="Zhou L.G."/>
            <person name="Ni X.B."/>
            <person name="Tian J.H."/>
            <person name="Sheng Y."/>
            <person name="Liu T."/>
            <person name="Pan Y.S."/>
            <person name="Xia L.Y."/>
            <person name="Li J."/>
            <person name="Zhao F."/>
            <person name="Cao W.C."/>
        </authorList>
    </citation>
    <scope>NUCLEOTIDE SEQUENCE [LARGE SCALE GENOMIC DNA]</scope>
    <source>
        <strain evidence="1">Iper-2018</strain>
    </source>
</reference>
<name>A0AC60PFY7_IXOPE</name>
<proteinExistence type="predicted"/>
<comment type="caution">
    <text evidence="1">The sequence shown here is derived from an EMBL/GenBank/DDBJ whole genome shotgun (WGS) entry which is preliminary data.</text>
</comment>
<dbReference type="Proteomes" id="UP000805193">
    <property type="component" value="Unassembled WGS sequence"/>
</dbReference>
<feature type="non-terminal residue" evidence="1">
    <location>
        <position position="1"/>
    </location>
</feature>